<feature type="binding site" evidence="12">
    <location>
        <position position="152"/>
    </location>
    <ligand>
        <name>Mg(2+)</name>
        <dbReference type="ChEBI" id="CHEBI:18420"/>
        <label>2</label>
    </ligand>
</feature>
<keyword evidence="7 12" id="KW-0479">Metal-binding</keyword>
<dbReference type="EC" id="4.1.99.12" evidence="4 12"/>
<evidence type="ECO:0000256" key="7">
    <source>
        <dbReference type="ARBA" id="ARBA00022723"/>
    </source>
</evidence>
<evidence type="ECO:0000256" key="6">
    <source>
        <dbReference type="ARBA" id="ARBA00022619"/>
    </source>
</evidence>
<feature type="site" description="Essential for catalytic activity" evidence="12">
    <location>
        <position position="173"/>
    </location>
</feature>
<dbReference type="GO" id="GO:0009231">
    <property type="term" value="P:riboflavin biosynthetic process"/>
    <property type="evidence" value="ECO:0007669"/>
    <property type="project" value="UniProtKB-UniRule"/>
</dbReference>
<evidence type="ECO:0000313" key="15">
    <source>
        <dbReference type="Proteomes" id="UP001185092"/>
    </source>
</evidence>
<dbReference type="SUPFAM" id="SSF55821">
    <property type="entry name" value="YrdC/RibB"/>
    <property type="match status" value="1"/>
</dbReference>
<dbReference type="GO" id="GO:0005829">
    <property type="term" value="C:cytosol"/>
    <property type="evidence" value="ECO:0007669"/>
    <property type="project" value="UniProtKB-ARBA"/>
</dbReference>
<evidence type="ECO:0000256" key="12">
    <source>
        <dbReference type="HAMAP-Rule" id="MF_00180"/>
    </source>
</evidence>
<organism evidence="14 15">
    <name type="scientific">Aureibacter tunicatorum</name>
    <dbReference type="NCBI Taxonomy" id="866807"/>
    <lineage>
        <taxon>Bacteria</taxon>
        <taxon>Pseudomonadati</taxon>
        <taxon>Bacteroidota</taxon>
        <taxon>Cytophagia</taxon>
        <taxon>Cytophagales</taxon>
        <taxon>Persicobacteraceae</taxon>
        <taxon>Aureibacter</taxon>
    </lineage>
</organism>
<comment type="subunit">
    <text evidence="3 12 13">Homodimer.</text>
</comment>
<keyword evidence="10 12" id="KW-0456">Lyase</keyword>
<dbReference type="RefSeq" id="WP_309938277.1">
    <property type="nucleotide sequence ID" value="NZ_AP025305.1"/>
</dbReference>
<feature type="binding site" evidence="12">
    <location>
        <begin position="36"/>
        <end position="37"/>
    </location>
    <ligand>
        <name>D-ribulose 5-phosphate</name>
        <dbReference type="ChEBI" id="CHEBI:58121"/>
    </ligand>
</feature>
<evidence type="ECO:0000256" key="4">
    <source>
        <dbReference type="ARBA" id="ARBA00012153"/>
    </source>
</evidence>
<comment type="pathway">
    <text evidence="2 12 13">Cofactor biosynthesis; riboflavin biosynthesis; 2-hydroxy-3-oxobutyl phosphate from D-ribulose 5-phosphate: step 1/1.</text>
</comment>
<gene>
    <name evidence="12" type="primary">ribB</name>
    <name evidence="14" type="ORF">HNQ88_001806</name>
</gene>
<feature type="binding site" evidence="12">
    <location>
        <position position="41"/>
    </location>
    <ligand>
        <name>D-ribulose 5-phosphate</name>
        <dbReference type="ChEBI" id="CHEBI:58121"/>
    </ligand>
</feature>
<evidence type="ECO:0000256" key="5">
    <source>
        <dbReference type="ARBA" id="ARBA00018836"/>
    </source>
</evidence>
<accession>A0AAE3XMR1</accession>
<evidence type="ECO:0000256" key="2">
    <source>
        <dbReference type="ARBA" id="ARBA00004904"/>
    </source>
</evidence>
<dbReference type="GO" id="GO:0000287">
    <property type="term" value="F:magnesium ion binding"/>
    <property type="evidence" value="ECO:0007669"/>
    <property type="project" value="UniProtKB-UniRule"/>
</dbReference>
<feature type="binding site" evidence="12">
    <location>
        <begin position="149"/>
        <end position="153"/>
    </location>
    <ligand>
        <name>D-ribulose 5-phosphate</name>
        <dbReference type="ChEBI" id="CHEBI:58121"/>
    </ligand>
</feature>
<dbReference type="AlphaFoldDB" id="A0AAE3XMR1"/>
<dbReference type="HAMAP" id="MF_00180">
    <property type="entry name" value="RibB"/>
    <property type="match status" value="1"/>
</dbReference>
<dbReference type="EMBL" id="JAVDQD010000002">
    <property type="protein sequence ID" value="MDR6238769.1"/>
    <property type="molecule type" value="Genomic_DNA"/>
</dbReference>
<sequence length="212" mass="23568">MSLLQSFGIDYKERTEKAIAAFKAGKGILLVDDEDRENEVDLIYSAEHMTDEQMAFMIRECSGIVCLCMSEDLADHLELPLMVKENKSQYGTAFTISIEAKEGVTTGVSAQDRVTTIKTAYQANAKAEDLSSPGHIFPLRAKRGGVLERRGHTEGTVELAKMAGFRAMGVLCEVMHADGTMMRLPEAVKFAQEHDIHLLSIEDLAHYRENQK</sequence>
<evidence type="ECO:0000256" key="10">
    <source>
        <dbReference type="ARBA" id="ARBA00023239"/>
    </source>
</evidence>
<evidence type="ECO:0000256" key="8">
    <source>
        <dbReference type="ARBA" id="ARBA00022842"/>
    </source>
</evidence>
<evidence type="ECO:0000256" key="11">
    <source>
        <dbReference type="ARBA" id="ARBA00060730"/>
    </source>
</evidence>
<dbReference type="GO" id="GO:0030145">
    <property type="term" value="F:manganese ion binding"/>
    <property type="evidence" value="ECO:0007669"/>
    <property type="project" value="UniProtKB-UniRule"/>
</dbReference>
<feature type="binding site" evidence="12">
    <location>
        <position position="37"/>
    </location>
    <ligand>
        <name>Mg(2+)</name>
        <dbReference type="ChEBI" id="CHEBI:18420"/>
        <label>2</label>
    </ligand>
</feature>
<comment type="similarity">
    <text evidence="11 12 13">Belongs to the DHBP synthase family.</text>
</comment>
<evidence type="ECO:0000256" key="9">
    <source>
        <dbReference type="ARBA" id="ARBA00023211"/>
    </source>
</evidence>
<dbReference type="Proteomes" id="UP001185092">
    <property type="component" value="Unassembled WGS sequence"/>
</dbReference>
<keyword evidence="15" id="KW-1185">Reference proteome</keyword>
<comment type="function">
    <text evidence="1 12 13">Catalyzes the conversion of D-ribulose 5-phosphate to formate and 3,4-dihydroxy-2-butanone 4-phosphate.</text>
</comment>
<dbReference type="GO" id="GO:0008686">
    <property type="term" value="F:3,4-dihydroxy-2-butanone-4-phosphate synthase activity"/>
    <property type="evidence" value="ECO:0007669"/>
    <property type="project" value="UniProtKB-UniRule"/>
</dbReference>
<keyword evidence="9 12" id="KW-0464">Manganese</keyword>
<reference evidence="14" key="1">
    <citation type="submission" date="2023-07" db="EMBL/GenBank/DDBJ databases">
        <title>Genomic Encyclopedia of Type Strains, Phase IV (KMG-IV): sequencing the most valuable type-strain genomes for metagenomic binning, comparative biology and taxonomic classification.</title>
        <authorList>
            <person name="Goeker M."/>
        </authorList>
    </citation>
    <scope>NUCLEOTIDE SEQUENCE</scope>
    <source>
        <strain evidence="14">DSM 26174</strain>
    </source>
</reference>
<dbReference type="Pfam" id="PF00926">
    <property type="entry name" value="DHBP_synthase"/>
    <property type="match status" value="1"/>
</dbReference>
<evidence type="ECO:0000313" key="14">
    <source>
        <dbReference type="EMBL" id="MDR6238769.1"/>
    </source>
</evidence>
<evidence type="ECO:0000256" key="13">
    <source>
        <dbReference type="RuleBase" id="RU003843"/>
    </source>
</evidence>
<dbReference type="InterPro" id="IPR000422">
    <property type="entry name" value="DHBP_synthase_RibB"/>
</dbReference>
<evidence type="ECO:0000256" key="3">
    <source>
        <dbReference type="ARBA" id="ARBA00011738"/>
    </source>
</evidence>
<comment type="catalytic activity">
    <reaction evidence="12 13">
        <text>D-ribulose 5-phosphate = (2S)-2-hydroxy-3-oxobutyl phosphate + formate + H(+)</text>
        <dbReference type="Rhea" id="RHEA:18457"/>
        <dbReference type="ChEBI" id="CHEBI:15378"/>
        <dbReference type="ChEBI" id="CHEBI:15740"/>
        <dbReference type="ChEBI" id="CHEBI:58121"/>
        <dbReference type="ChEBI" id="CHEBI:58830"/>
        <dbReference type="EC" id="4.1.99.12"/>
    </reaction>
</comment>
<dbReference type="Gene3D" id="3.90.870.10">
    <property type="entry name" value="DHBP synthase"/>
    <property type="match status" value="1"/>
</dbReference>
<keyword evidence="6 12" id="KW-0686">Riboflavin biosynthesis</keyword>
<comment type="caution">
    <text evidence="14">The sequence shown here is derived from an EMBL/GenBank/DDBJ whole genome shotgun (WGS) entry which is preliminary data.</text>
</comment>
<dbReference type="InterPro" id="IPR017945">
    <property type="entry name" value="DHBP_synth_RibB-like_a/b_dom"/>
</dbReference>
<dbReference type="NCBIfam" id="TIGR00506">
    <property type="entry name" value="ribB"/>
    <property type="match status" value="1"/>
</dbReference>
<dbReference type="PANTHER" id="PTHR21327">
    <property type="entry name" value="GTP CYCLOHYDROLASE II-RELATED"/>
    <property type="match status" value="1"/>
</dbReference>
<protein>
    <recommendedName>
        <fullName evidence="5 12">3,4-dihydroxy-2-butanone 4-phosphate synthase</fullName>
        <shortName evidence="12 13">DHBP synthase</shortName>
        <ecNumber evidence="4 12">4.1.99.12</ecNumber>
    </recommendedName>
</protein>
<proteinExistence type="inferred from homology"/>
<comment type="cofactor">
    <cofactor evidence="12 13">
        <name>Mg(2+)</name>
        <dbReference type="ChEBI" id="CHEBI:18420"/>
    </cofactor>
    <cofactor evidence="12 13">
        <name>Mn(2+)</name>
        <dbReference type="ChEBI" id="CHEBI:29035"/>
    </cofactor>
    <text evidence="12 13">Binds 2 divalent metal cations per subunit. Magnesium or manganese.</text>
</comment>
<evidence type="ECO:0000256" key="1">
    <source>
        <dbReference type="ARBA" id="ARBA00002284"/>
    </source>
</evidence>
<keyword evidence="8 12" id="KW-0460">Magnesium</keyword>
<dbReference type="FunFam" id="3.90.870.10:FF:000002">
    <property type="entry name" value="3,4-dihydroxy-2-butanone 4-phosphate synthase"/>
    <property type="match status" value="1"/>
</dbReference>
<name>A0AAE3XMR1_9BACT</name>
<dbReference type="PANTHER" id="PTHR21327:SF38">
    <property type="entry name" value="3,4-DIHYDROXY-2-BUTANONE 4-PHOSPHATE SYNTHASE"/>
    <property type="match status" value="1"/>
</dbReference>
<feature type="binding site" evidence="12">
    <location>
        <position position="37"/>
    </location>
    <ligand>
        <name>Mg(2+)</name>
        <dbReference type="ChEBI" id="CHEBI:18420"/>
        <label>1</label>
    </ligand>
</feature>
<feature type="site" description="Essential for catalytic activity" evidence="12">
    <location>
        <position position="135"/>
    </location>
</feature>